<geneLocation type="plasmid" evidence="1 2">
    <name>pl78</name>
</geneLocation>
<reference evidence="1 2" key="1">
    <citation type="submission" date="2018-01" db="EMBL/GenBank/DDBJ databases">
        <title>Genome sequence of Borrelia tachyglossi.</title>
        <authorList>
            <person name="Gofton A.W."/>
        </authorList>
    </citation>
    <scope>NUCLEOTIDE SEQUENCE [LARGE SCALE GENOMIC DNA]</scope>
    <source>
        <strain evidence="1 2">Bc-F10-1268</strain>
        <plasmid evidence="1 2">pl78</plasmid>
    </source>
</reference>
<evidence type="ECO:0000313" key="2">
    <source>
        <dbReference type="Proteomes" id="UP000244655"/>
    </source>
</evidence>
<dbReference type="Proteomes" id="UP000244655">
    <property type="component" value="Plasmid pl78"/>
</dbReference>
<accession>A0A2S1LYE0</accession>
<keyword evidence="2" id="KW-1185">Reference proteome</keyword>
<evidence type="ECO:0000313" key="1">
    <source>
        <dbReference type="EMBL" id="AWG43280.1"/>
    </source>
</evidence>
<organism evidence="1 2">
    <name type="scientific">Candidatus Borreliella tachyglossi</name>
    <dbReference type="NCBI Taxonomy" id="1964448"/>
    <lineage>
        <taxon>Bacteria</taxon>
        <taxon>Pseudomonadati</taxon>
        <taxon>Spirochaetota</taxon>
        <taxon>Spirochaetia</taxon>
        <taxon>Spirochaetales</taxon>
        <taxon>Borreliaceae</taxon>
        <taxon>Borreliella</taxon>
    </lineage>
</organism>
<name>A0A2S1LYE0_9SPIR</name>
<dbReference type="OrthoDB" id="350527at2"/>
<dbReference type="RefSeq" id="WP_108729675.1">
    <property type="nucleotide sequence ID" value="NZ_CP025786.1"/>
</dbReference>
<keyword evidence="1" id="KW-0614">Plasmid</keyword>
<dbReference type="EMBL" id="CP025786">
    <property type="protein sequence ID" value="AWG43280.1"/>
    <property type="molecule type" value="Genomic_DNA"/>
</dbReference>
<gene>
    <name evidence="1" type="ORF">CR532_04600</name>
</gene>
<protein>
    <submittedName>
        <fullName evidence="1">Uncharacterized protein</fullName>
    </submittedName>
</protein>
<dbReference type="Pfam" id="PF05632">
    <property type="entry name" value="DUF792"/>
    <property type="match status" value="1"/>
</dbReference>
<sequence>MLEKTTLLIKEVINQILSLANVSNFIALFPRPDFNGLGYLPQVFFVFPKRGAVEENLSSISSDRAVINISSRRSEFVSYNITAKPEIITLNNAILSSIYDRVLLDHLRVTPFANSVLEFNSNFVKMQFRERFKSGIYYTIYGPVIGLHETAIISSLKLKSTPFIDELDISLQIKIAKTFNFLSYKG</sequence>
<proteinExistence type="predicted"/>
<dbReference type="InterPro" id="IPR008510">
    <property type="entry name" value="DUF792_BOR_spp"/>
</dbReference>
<dbReference type="AlphaFoldDB" id="A0A2S1LYE0"/>